<dbReference type="InterPro" id="IPR036291">
    <property type="entry name" value="NAD(P)-bd_dom_sf"/>
</dbReference>
<evidence type="ECO:0000256" key="5">
    <source>
        <dbReference type="ARBA" id="ARBA00023140"/>
    </source>
</evidence>
<keyword evidence="3" id="KW-0521">NADP</keyword>
<dbReference type="PANTHER" id="PTHR42808">
    <property type="entry name" value="HYDROXYSTEROID DEHYDROGENASE-LIKE PROTEIN 2"/>
    <property type="match status" value="1"/>
</dbReference>
<dbReference type="Gene3D" id="3.40.50.720">
    <property type="entry name" value="NAD(P)-binding Rossmann-like Domain"/>
    <property type="match status" value="1"/>
</dbReference>
<comment type="similarity">
    <text evidence="2">Belongs to the short-chain dehydrogenases/reductases (SDR) family.</text>
</comment>
<evidence type="ECO:0000256" key="1">
    <source>
        <dbReference type="ARBA" id="ARBA00004275"/>
    </source>
</evidence>
<evidence type="ECO:0000256" key="4">
    <source>
        <dbReference type="ARBA" id="ARBA00023002"/>
    </source>
</evidence>
<accession>A0A4R6XU93</accession>
<dbReference type="PRINTS" id="PR00081">
    <property type="entry name" value="GDHRDH"/>
</dbReference>
<dbReference type="GO" id="GO:0016491">
    <property type="term" value="F:oxidoreductase activity"/>
    <property type="evidence" value="ECO:0007669"/>
    <property type="project" value="UniProtKB-KW"/>
</dbReference>
<dbReference type="RefSeq" id="WP_211336956.1">
    <property type="nucleotide sequence ID" value="NZ_SNZB01000001.1"/>
</dbReference>
<comment type="caution">
    <text evidence="6">The sequence shown here is derived from an EMBL/GenBank/DDBJ whole genome shotgun (WGS) entry which is preliminary data.</text>
</comment>
<keyword evidence="4" id="KW-0560">Oxidoreductase</keyword>
<gene>
    <name evidence="6" type="ORF">C8D91_0428</name>
</gene>
<evidence type="ECO:0000313" key="7">
    <source>
        <dbReference type="Proteomes" id="UP000295724"/>
    </source>
</evidence>
<reference evidence="6 7" key="1">
    <citation type="submission" date="2019-03" db="EMBL/GenBank/DDBJ databases">
        <title>Genomic Encyclopedia of Type Strains, Phase IV (KMG-IV): sequencing the most valuable type-strain genomes for metagenomic binning, comparative biology and taxonomic classification.</title>
        <authorList>
            <person name="Goeker M."/>
        </authorList>
    </citation>
    <scope>NUCLEOTIDE SEQUENCE [LARGE SCALE GENOMIC DNA]</scope>
    <source>
        <strain evidence="6 7">DSM 25488</strain>
    </source>
</reference>
<proteinExistence type="inferred from homology"/>
<dbReference type="AlphaFoldDB" id="A0A4R6XU93"/>
<dbReference type="Proteomes" id="UP000295724">
    <property type="component" value="Unassembled WGS sequence"/>
</dbReference>
<dbReference type="FunFam" id="3.40.50.720:FF:000301">
    <property type="entry name" value="Hydroxysteroid dehydrogenase like 2"/>
    <property type="match status" value="1"/>
</dbReference>
<dbReference type="NCBIfam" id="NF006133">
    <property type="entry name" value="PRK08278.1"/>
    <property type="match status" value="1"/>
</dbReference>
<dbReference type="Pfam" id="PF00106">
    <property type="entry name" value="adh_short"/>
    <property type="match status" value="1"/>
</dbReference>
<name>A0A4R6XU93_9GAMM</name>
<dbReference type="SUPFAM" id="SSF51735">
    <property type="entry name" value="NAD(P)-binding Rossmann-fold domains"/>
    <property type="match status" value="1"/>
</dbReference>
<organism evidence="6 7">
    <name type="scientific">Marinicella litoralis</name>
    <dbReference type="NCBI Taxonomy" id="644220"/>
    <lineage>
        <taxon>Bacteria</taxon>
        <taxon>Pseudomonadati</taxon>
        <taxon>Pseudomonadota</taxon>
        <taxon>Gammaproteobacteria</taxon>
        <taxon>Lysobacterales</taxon>
        <taxon>Marinicellaceae</taxon>
        <taxon>Marinicella</taxon>
    </lineage>
</organism>
<evidence type="ECO:0000256" key="3">
    <source>
        <dbReference type="ARBA" id="ARBA00022857"/>
    </source>
</evidence>
<dbReference type="InterPro" id="IPR002347">
    <property type="entry name" value="SDR_fam"/>
</dbReference>
<comment type="subcellular location">
    <subcellularLocation>
        <location evidence="1">Peroxisome</location>
    </subcellularLocation>
</comment>
<protein>
    <submittedName>
        <fullName evidence="6">Citronellol/citronellal dehydrogenase</fullName>
    </submittedName>
</protein>
<sequence>MLQSFHRTNTLSLSNQTIFITGSSRGIGREMALTCAKQGANVVIAAKSSDPHPKLPGTIHTVAAEVEALGGKALALQLDVRNEDKVQAAMEQTVEAFGGIDVLINNASAIALTPLQDTDVKKFDLIHSINTRGTLVCSKAAIPYLKNSQNAHIITLSPPMNMAKHWLKPFIPYTLSKYGMTLLTLGLAEELRVDGISASTLWPQTAIATAAVQYALDANLMKKSRTPLIMAEAALAIIQTDDLSYSGQTLIDESVLRSKGVTDFDVYLFDPASKELMRDLYLDQ</sequence>
<dbReference type="EMBL" id="SNZB01000001">
    <property type="protein sequence ID" value="TDR23565.1"/>
    <property type="molecule type" value="Genomic_DNA"/>
</dbReference>
<dbReference type="PANTHER" id="PTHR42808:SF3">
    <property type="entry name" value="HYDROXYSTEROID DEHYDROGENASE-LIKE PROTEIN 2"/>
    <property type="match status" value="1"/>
</dbReference>
<dbReference type="InterPro" id="IPR051935">
    <property type="entry name" value="HSDL2"/>
</dbReference>
<keyword evidence="5" id="KW-0576">Peroxisome</keyword>
<keyword evidence="7" id="KW-1185">Reference proteome</keyword>
<evidence type="ECO:0000313" key="6">
    <source>
        <dbReference type="EMBL" id="TDR23565.1"/>
    </source>
</evidence>
<evidence type="ECO:0000256" key="2">
    <source>
        <dbReference type="ARBA" id="ARBA00006484"/>
    </source>
</evidence>